<comment type="caution">
    <text evidence="1">The sequence shown here is derived from an EMBL/GenBank/DDBJ whole genome shotgun (WGS) entry which is preliminary data.</text>
</comment>
<organism evidence="1 2">
    <name type="scientific">Trichonephila clavipes</name>
    <name type="common">Golden silk orbweaver</name>
    <name type="synonym">Nephila clavipes</name>
    <dbReference type="NCBI Taxonomy" id="2585209"/>
    <lineage>
        <taxon>Eukaryota</taxon>
        <taxon>Metazoa</taxon>
        <taxon>Ecdysozoa</taxon>
        <taxon>Arthropoda</taxon>
        <taxon>Chelicerata</taxon>
        <taxon>Arachnida</taxon>
        <taxon>Araneae</taxon>
        <taxon>Araneomorphae</taxon>
        <taxon>Entelegynae</taxon>
        <taxon>Araneoidea</taxon>
        <taxon>Nephilidae</taxon>
        <taxon>Trichonephila</taxon>
    </lineage>
</organism>
<keyword evidence="2" id="KW-1185">Reference proteome</keyword>
<dbReference type="Proteomes" id="UP000887159">
    <property type="component" value="Unassembled WGS sequence"/>
</dbReference>
<name>A0A8X6V8T5_TRICX</name>
<proteinExistence type="predicted"/>
<accession>A0A8X6V8T5</accession>
<gene>
    <name evidence="1" type="ORF">TNCV_1076601</name>
</gene>
<reference evidence="1" key="1">
    <citation type="submission" date="2020-08" db="EMBL/GenBank/DDBJ databases">
        <title>Multicomponent nature underlies the extraordinary mechanical properties of spider dragline silk.</title>
        <authorList>
            <person name="Kono N."/>
            <person name="Nakamura H."/>
            <person name="Mori M."/>
            <person name="Yoshida Y."/>
            <person name="Ohtoshi R."/>
            <person name="Malay A.D."/>
            <person name="Moran D.A.P."/>
            <person name="Tomita M."/>
            <person name="Numata K."/>
            <person name="Arakawa K."/>
        </authorList>
    </citation>
    <scope>NUCLEOTIDE SEQUENCE</scope>
</reference>
<evidence type="ECO:0000313" key="1">
    <source>
        <dbReference type="EMBL" id="GFX97289.1"/>
    </source>
</evidence>
<dbReference type="AlphaFoldDB" id="A0A8X6V8T5"/>
<dbReference type="EMBL" id="BMAU01021197">
    <property type="protein sequence ID" value="GFX97289.1"/>
    <property type="molecule type" value="Genomic_DNA"/>
</dbReference>
<sequence>MRSLSSCRFSHVRFARNQKKRPPTPAVKSLQFGGSACFPEPPQPLRVRFFAKRISIKRLPLSQASEVSALQLNSFINMQAKVTLPLHLEISVFVHPANRLPQIKRVMMG</sequence>
<protein>
    <submittedName>
        <fullName evidence="1">Uncharacterized protein</fullName>
    </submittedName>
</protein>
<evidence type="ECO:0000313" key="2">
    <source>
        <dbReference type="Proteomes" id="UP000887159"/>
    </source>
</evidence>